<gene>
    <name evidence="1" type="ORF">SAMN04488502_11642</name>
</gene>
<keyword evidence="2" id="KW-1185">Reference proteome</keyword>
<proteinExistence type="predicted"/>
<sequence length="116" mass="13224">MKKITLFLEGKAIDKQLEIFVADTFFTRFKGLLGTRLLPEHEGLLLRGCNSVHMLGMRYALDIVYLDSTGTIVKLVENLRPWQISFCRQAQDTLEVNCGTVRSAGWKIGDRLELHN</sequence>
<evidence type="ECO:0008006" key="3">
    <source>
        <dbReference type="Google" id="ProtNLM"/>
    </source>
</evidence>
<dbReference type="InterPro" id="IPR003795">
    <property type="entry name" value="DUF192"/>
</dbReference>
<dbReference type="PANTHER" id="PTHR37953">
    <property type="entry name" value="UPF0127 PROTEIN MJ1496"/>
    <property type="match status" value="1"/>
</dbReference>
<dbReference type="RefSeq" id="WP_092075032.1">
    <property type="nucleotide sequence ID" value="NZ_FNHB01000016.1"/>
</dbReference>
<accession>A0A1H0A3I8</accession>
<protein>
    <recommendedName>
        <fullName evidence="3">DUF192 domain-containing protein</fullName>
    </recommendedName>
</protein>
<name>A0A1H0A3I8_9FIRM</name>
<evidence type="ECO:0000313" key="2">
    <source>
        <dbReference type="Proteomes" id="UP000214880"/>
    </source>
</evidence>
<dbReference type="PANTHER" id="PTHR37953:SF1">
    <property type="entry name" value="UPF0127 PROTEIN MJ1496"/>
    <property type="match status" value="1"/>
</dbReference>
<organism evidence="1 2">
    <name type="scientific">Dendrosporobacter quercicolus</name>
    <dbReference type="NCBI Taxonomy" id="146817"/>
    <lineage>
        <taxon>Bacteria</taxon>
        <taxon>Bacillati</taxon>
        <taxon>Bacillota</taxon>
        <taxon>Negativicutes</taxon>
        <taxon>Selenomonadales</taxon>
        <taxon>Sporomusaceae</taxon>
        <taxon>Dendrosporobacter</taxon>
    </lineage>
</organism>
<dbReference type="Gene3D" id="2.60.120.1140">
    <property type="entry name" value="Protein of unknown function DUF192"/>
    <property type="match status" value="1"/>
</dbReference>
<dbReference type="STRING" id="146817.SAMN04488502_11642"/>
<dbReference type="OrthoDB" id="9813379at2"/>
<reference evidence="1 2" key="1">
    <citation type="submission" date="2016-10" db="EMBL/GenBank/DDBJ databases">
        <authorList>
            <person name="de Groot N.N."/>
        </authorList>
    </citation>
    <scope>NUCLEOTIDE SEQUENCE [LARGE SCALE GENOMIC DNA]</scope>
    <source>
        <strain evidence="1 2">DSM 1736</strain>
    </source>
</reference>
<dbReference type="Pfam" id="PF02643">
    <property type="entry name" value="DUF192"/>
    <property type="match status" value="1"/>
</dbReference>
<dbReference type="AlphaFoldDB" id="A0A1H0A3I8"/>
<dbReference type="Proteomes" id="UP000214880">
    <property type="component" value="Unassembled WGS sequence"/>
</dbReference>
<evidence type="ECO:0000313" key="1">
    <source>
        <dbReference type="EMBL" id="SDN27975.1"/>
    </source>
</evidence>
<dbReference type="InterPro" id="IPR038695">
    <property type="entry name" value="Saro_0823-like_sf"/>
</dbReference>
<dbReference type="EMBL" id="FNHB01000016">
    <property type="protein sequence ID" value="SDN27975.1"/>
    <property type="molecule type" value="Genomic_DNA"/>
</dbReference>